<dbReference type="AlphaFoldDB" id="A0A0C1QZ82"/>
<protein>
    <submittedName>
        <fullName evidence="3 4">Transferase</fullName>
    </submittedName>
</protein>
<keyword evidence="3" id="KW-0012">Acyltransferase</keyword>
<dbReference type="SUPFAM" id="SSF51161">
    <property type="entry name" value="Trimeric LpxA-like enzymes"/>
    <property type="match status" value="2"/>
</dbReference>
<dbReference type="Proteomes" id="UP000029738">
    <property type="component" value="Unassembled WGS sequence"/>
</dbReference>
<dbReference type="STRING" id="1479485.DA73_0220160"/>
<evidence type="ECO:0000256" key="2">
    <source>
        <dbReference type="ARBA" id="ARBA00022737"/>
    </source>
</evidence>
<dbReference type="CDD" id="cd04647">
    <property type="entry name" value="LbH_MAT_like"/>
    <property type="match status" value="1"/>
</dbReference>
<organism evidence="4">
    <name type="scientific">Tolypothrix bouteillei VB521301</name>
    <dbReference type="NCBI Taxonomy" id="1479485"/>
    <lineage>
        <taxon>Bacteria</taxon>
        <taxon>Bacillati</taxon>
        <taxon>Cyanobacteriota</taxon>
        <taxon>Cyanophyceae</taxon>
        <taxon>Nostocales</taxon>
        <taxon>Tolypothrichaceae</taxon>
        <taxon>Tolypothrix</taxon>
    </lineage>
</organism>
<dbReference type="InterPro" id="IPR051159">
    <property type="entry name" value="Hexapeptide_acetyltransf"/>
</dbReference>
<dbReference type="Pfam" id="PF00132">
    <property type="entry name" value="Hexapep"/>
    <property type="match status" value="1"/>
</dbReference>
<sequence>MNYRSSLLIWNRLLQAVLTNLLSNIPTNAIGGNLRNLLYRSIFARMGNSVNIDAGVTFVNTAAIELGNNVQILQGARINASGHPKNKFILKDRACLQNGVDVRAMNDTSIYIDEGTYIGPYVCLAGPGDIKIGKSCLIAAHTGIFANNHVFNDPTQNIAEQGVTRRGIVIGNNCWLGHAVTVLDGVTIGEGSVIGAGAVVAKDIPPYSVAIGVPARVVKSRKEAQLMKSS</sequence>
<evidence type="ECO:0000313" key="3">
    <source>
        <dbReference type="EMBL" id="KAF3886815.1"/>
    </source>
</evidence>
<reference evidence="4" key="1">
    <citation type="journal article" date="2015" name="Genome Announc.">
        <title>Draft Genome Sequence of Tolypothrix boutellei Strain VB521301.</title>
        <authorList>
            <person name="Chandrababunaidu M.M."/>
            <person name="Singh D."/>
            <person name="Sen D."/>
            <person name="Bhan S."/>
            <person name="Das S."/>
            <person name="Gupta A."/>
            <person name="Adhikary S.P."/>
            <person name="Tripathy S."/>
        </authorList>
    </citation>
    <scope>NUCLEOTIDE SEQUENCE</scope>
    <source>
        <strain evidence="4">VB521301</strain>
    </source>
</reference>
<accession>A0A0C1QZ82</accession>
<gene>
    <name evidence="4" type="ORF">DA73_0220160</name>
    <name evidence="3" type="ORF">DA73_0400015975</name>
</gene>
<dbReference type="OrthoDB" id="9815592at2"/>
<keyword evidence="2" id="KW-0677">Repeat</keyword>
<keyword evidence="1 4" id="KW-0808">Transferase</keyword>
<dbReference type="EMBL" id="JHEG02000048">
    <property type="protein sequence ID" value="KIE10799.1"/>
    <property type="molecule type" value="Genomic_DNA"/>
</dbReference>
<evidence type="ECO:0000256" key="1">
    <source>
        <dbReference type="ARBA" id="ARBA00022679"/>
    </source>
</evidence>
<dbReference type="InterPro" id="IPR001451">
    <property type="entry name" value="Hexapep"/>
</dbReference>
<dbReference type="InterPro" id="IPR018357">
    <property type="entry name" value="Hexapep_transf_CS"/>
</dbReference>
<proteinExistence type="predicted"/>
<dbReference type="RefSeq" id="WP_038080865.1">
    <property type="nucleotide sequence ID" value="NZ_JHEG04000001.1"/>
</dbReference>
<dbReference type="PROSITE" id="PS00101">
    <property type="entry name" value="HEXAPEP_TRANSFERASES"/>
    <property type="match status" value="1"/>
</dbReference>
<dbReference type="GO" id="GO:0031470">
    <property type="term" value="C:carboxysome"/>
    <property type="evidence" value="ECO:0007669"/>
    <property type="project" value="UniProtKB-ARBA"/>
</dbReference>
<reference evidence="3" key="2">
    <citation type="submission" date="2019-11" db="EMBL/GenBank/DDBJ databases">
        <title>Improved Assembly of Tolypothrix boutellei genome.</title>
        <authorList>
            <person name="Sarangi A.N."/>
            <person name="Mukherjee M."/>
            <person name="Ghosh S."/>
            <person name="Singh D."/>
            <person name="Das A."/>
            <person name="Kant S."/>
            <person name="Prusty A."/>
            <person name="Tripathy S."/>
        </authorList>
    </citation>
    <scope>NUCLEOTIDE SEQUENCE</scope>
    <source>
        <strain evidence="3">VB521301</strain>
    </source>
</reference>
<dbReference type="InterPro" id="IPR011004">
    <property type="entry name" value="Trimer_LpxA-like_sf"/>
</dbReference>
<dbReference type="PANTHER" id="PTHR23416:SF78">
    <property type="entry name" value="LIPOPOLYSACCHARIDE BIOSYNTHESIS O-ACETYL TRANSFERASE WBBJ-RELATED"/>
    <property type="match status" value="1"/>
</dbReference>
<comment type="caution">
    <text evidence="4">The sequence shown here is derived from an EMBL/GenBank/DDBJ whole genome shotgun (WGS) entry which is preliminary data.</text>
</comment>
<evidence type="ECO:0000313" key="4">
    <source>
        <dbReference type="EMBL" id="KIE10799.1"/>
    </source>
</evidence>
<dbReference type="GO" id="GO:0016746">
    <property type="term" value="F:acyltransferase activity"/>
    <property type="evidence" value="ECO:0007669"/>
    <property type="project" value="UniProtKB-KW"/>
</dbReference>
<keyword evidence="5" id="KW-1185">Reference proteome</keyword>
<dbReference type="PANTHER" id="PTHR23416">
    <property type="entry name" value="SIALIC ACID SYNTHASE-RELATED"/>
    <property type="match status" value="1"/>
</dbReference>
<dbReference type="GO" id="GO:0043886">
    <property type="term" value="F:structural constituent of carboxysome shell"/>
    <property type="evidence" value="ECO:0007669"/>
    <property type="project" value="UniProtKB-ARBA"/>
</dbReference>
<dbReference type="EMBL" id="JHEG04000001">
    <property type="protein sequence ID" value="KAF3886815.1"/>
    <property type="molecule type" value="Genomic_DNA"/>
</dbReference>
<name>A0A0C1QZ82_9CYAN</name>
<dbReference type="Gene3D" id="2.160.10.10">
    <property type="entry name" value="Hexapeptide repeat proteins"/>
    <property type="match status" value="2"/>
</dbReference>
<evidence type="ECO:0000313" key="5">
    <source>
        <dbReference type="Proteomes" id="UP000029738"/>
    </source>
</evidence>